<reference evidence="1" key="1">
    <citation type="submission" date="2021-01" db="EMBL/GenBank/DDBJ databases">
        <authorList>
            <person name="Zahm M."/>
            <person name="Roques C."/>
            <person name="Cabau C."/>
            <person name="Klopp C."/>
            <person name="Donnadieu C."/>
            <person name="Jouanno E."/>
            <person name="Lampietro C."/>
            <person name="Louis A."/>
            <person name="Herpin A."/>
            <person name="Echchiki A."/>
            <person name="Berthelot C."/>
            <person name="Parey E."/>
            <person name="Roest-Crollius H."/>
            <person name="Braasch I."/>
            <person name="Postlethwait J."/>
            <person name="Bobe J."/>
            <person name="Montfort J."/>
            <person name="Bouchez O."/>
            <person name="Begum T."/>
            <person name="Mejri S."/>
            <person name="Adams A."/>
            <person name="Chen W.-J."/>
            <person name="Guiguen Y."/>
        </authorList>
    </citation>
    <scope>NUCLEOTIDE SEQUENCE</scope>
    <source>
        <tissue evidence="1">Blood</tissue>
    </source>
</reference>
<dbReference type="Proteomes" id="UP000829720">
    <property type="component" value="Unassembled WGS sequence"/>
</dbReference>
<organism evidence="1 2">
    <name type="scientific">Albula goreensis</name>
    <dbReference type="NCBI Taxonomy" id="1534307"/>
    <lineage>
        <taxon>Eukaryota</taxon>
        <taxon>Metazoa</taxon>
        <taxon>Chordata</taxon>
        <taxon>Craniata</taxon>
        <taxon>Vertebrata</taxon>
        <taxon>Euteleostomi</taxon>
        <taxon>Actinopterygii</taxon>
        <taxon>Neopterygii</taxon>
        <taxon>Teleostei</taxon>
        <taxon>Albuliformes</taxon>
        <taxon>Albulidae</taxon>
        <taxon>Albula</taxon>
    </lineage>
</organism>
<dbReference type="AlphaFoldDB" id="A0A8T3DHK2"/>
<name>A0A8T3DHK2_9TELE</name>
<protein>
    <submittedName>
        <fullName evidence="1">Uncharacterized protein</fullName>
    </submittedName>
</protein>
<sequence>MPFLTPVKIKRARVERSLETVPPMAGRLLKVSSVATAVFASSGFYLYSKHVDPSDISVIRFGRAAATTAVISYDYMTSLQNVEHGTEEYWALKSKGSFQR</sequence>
<proteinExistence type="predicted"/>
<evidence type="ECO:0000313" key="2">
    <source>
        <dbReference type="Proteomes" id="UP000829720"/>
    </source>
</evidence>
<gene>
    <name evidence="1" type="ORF">AGOR_G00105130</name>
</gene>
<dbReference type="OrthoDB" id="427480at2759"/>
<accession>A0A8T3DHK2</accession>
<dbReference type="EMBL" id="JAERUA010000009">
    <property type="protein sequence ID" value="KAI1895324.1"/>
    <property type="molecule type" value="Genomic_DNA"/>
</dbReference>
<comment type="caution">
    <text evidence="1">The sequence shown here is derived from an EMBL/GenBank/DDBJ whole genome shotgun (WGS) entry which is preliminary data.</text>
</comment>
<keyword evidence="2" id="KW-1185">Reference proteome</keyword>
<evidence type="ECO:0000313" key="1">
    <source>
        <dbReference type="EMBL" id="KAI1895324.1"/>
    </source>
</evidence>